<reference evidence="3 4" key="1">
    <citation type="submission" date="2017-02" db="EMBL/GenBank/DDBJ databases">
        <title>The new phylogeny of genus Mycobacterium.</title>
        <authorList>
            <person name="Tortoli E."/>
            <person name="Trovato A."/>
            <person name="Cirillo D.M."/>
        </authorList>
    </citation>
    <scope>NUCLEOTIDE SEQUENCE [LARGE SCALE GENOMIC DNA]</scope>
    <source>
        <strain evidence="3 4">DSM 45000</strain>
    </source>
</reference>
<dbReference type="AlphaFoldDB" id="A0A1X0HWG3"/>
<dbReference type="InterPro" id="IPR002347">
    <property type="entry name" value="SDR_fam"/>
</dbReference>
<dbReference type="EMBL" id="MVIE01000176">
    <property type="protein sequence ID" value="ORB30487.1"/>
    <property type="molecule type" value="Genomic_DNA"/>
</dbReference>
<dbReference type="SUPFAM" id="SSF51735">
    <property type="entry name" value="NAD(P)-binding Rossmann-fold domains"/>
    <property type="match status" value="1"/>
</dbReference>
<dbReference type="Gene3D" id="3.40.50.720">
    <property type="entry name" value="NAD(P)-binding Rossmann-like Domain"/>
    <property type="match status" value="1"/>
</dbReference>
<gene>
    <name evidence="3" type="ORF">BST39_28930</name>
</gene>
<keyword evidence="2" id="KW-0560">Oxidoreductase</keyword>
<keyword evidence="4" id="KW-1185">Reference proteome</keyword>
<evidence type="ECO:0000256" key="1">
    <source>
        <dbReference type="ARBA" id="ARBA00006484"/>
    </source>
</evidence>
<evidence type="ECO:0000313" key="3">
    <source>
        <dbReference type="EMBL" id="ORB30487.1"/>
    </source>
</evidence>
<comment type="similarity">
    <text evidence="1">Belongs to the short-chain dehydrogenases/reductases (SDR) family.</text>
</comment>
<evidence type="ECO:0000313" key="4">
    <source>
        <dbReference type="Proteomes" id="UP000192513"/>
    </source>
</evidence>
<dbReference type="RefSeq" id="WP_034020867.1">
    <property type="nucleotide sequence ID" value="NZ_MVIE01000176.1"/>
</dbReference>
<name>A0A1X0HWG3_9MYCO</name>
<protein>
    <submittedName>
        <fullName evidence="3">2-deoxy-D-gluconate 3-dehydrogenase</fullName>
    </submittedName>
</protein>
<dbReference type="Proteomes" id="UP000192513">
    <property type="component" value="Unassembled WGS sequence"/>
</dbReference>
<proteinExistence type="inferred from homology"/>
<accession>A0A1X0HWG3</accession>
<dbReference type="PANTHER" id="PTHR44196:SF1">
    <property type="entry name" value="DEHYDROGENASE_REDUCTASE SDR FAMILY MEMBER 7B"/>
    <property type="match status" value="1"/>
</dbReference>
<dbReference type="OrthoDB" id="286404at2"/>
<dbReference type="STRING" id="590652.BST39_28930"/>
<sequence>MQPNLTRLFALDGRRALVTGASSGLGRHFAMTLAAAGAEVVVTARRQAPLQALVEAIE</sequence>
<dbReference type="Pfam" id="PF00106">
    <property type="entry name" value="adh_short"/>
    <property type="match status" value="1"/>
</dbReference>
<dbReference type="GO" id="GO:0016020">
    <property type="term" value="C:membrane"/>
    <property type="evidence" value="ECO:0007669"/>
    <property type="project" value="TreeGrafter"/>
</dbReference>
<dbReference type="InterPro" id="IPR036291">
    <property type="entry name" value="NAD(P)-bd_dom_sf"/>
</dbReference>
<dbReference type="PANTHER" id="PTHR44196">
    <property type="entry name" value="DEHYDROGENASE/REDUCTASE SDR FAMILY MEMBER 7B"/>
    <property type="match status" value="1"/>
</dbReference>
<feature type="non-terminal residue" evidence="3">
    <location>
        <position position="58"/>
    </location>
</feature>
<organism evidence="3 4">
    <name type="scientific">Mycobacterium paraseoulense</name>
    <dbReference type="NCBI Taxonomy" id="590652"/>
    <lineage>
        <taxon>Bacteria</taxon>
        <taxon>Bacillati</taxon>
        <taxon>Actinomycetota</taxon>
        <taxon>Actinomycetes</taxon>
        <taxon>Mycobacteriales</taxon>
        <taxon>Mycobacteriaceae</taxon>
        <taxon>Mycobacterium</taxon>
    </lineage>
</organism>
<evidence type="ECO:0000256" key="2">
    <source>
        <dbReference type="ARBA" id="ARBA00023002"/>
    </source>
</evidence>
<comment type="caution">
    <text evidence="3">The sequence shown here is derived from an EMBL/GenBank/DDBJ whole genome shotgun (WGS) entry which is preliminary data.</text>
</comment>
<dbReference type="GO" id="GO:0016491">
    <property type="term" value="F:oxidoreductase activity"/>
    <property type="evidence" value="ECO:0007669"/>
    <property type="project" value="UniProtKB-KW"/>
</dbReference>